<evidence type="ECO:0000256" key="7">
    <source>
        <dbReference type="SAM" id="MobiDB-lite"/>
    </source>
</evidence>
<dbReference type="Proteomes" id="UP001596052">
    <property type="component" value="Unassembled WGS sequence"/>
</dbReference>
<dbReference type="SUPFAM" id="SSF55874">
    <property type="entry name" value="ATPase domain of HSP90 chaperone/DNA topoisomerase II/histidine kinase"/>
    <property type="match status" value="1"/>
</dbReference>
<dbReference type="Pfam" id="PF07730">
    <property type="entry name" value="HisKA_3"/>
    <property type="match status" value="1"/>
</dbReference>
<keyword evidence="4" id="KW-0808">Transferase</keyword>
<protein>
    <recommendedName>
        <fullName evidence="2">histidine kinase</fullName>
        <ecNumber evidence="2">2.7.13.3</ecNumber>
    </recommendedName>
</protein>
<dbReference type="PANTHER" id="PTHR43304">
    <property type="entry name" value="PHYTOCHROME-LIKE PROTEIN CPH1"/>
    <property type="match status" value="1"/>
</dbReference>
<evidence type="ECO:0000259" key="9">
    <source>
        <dbReference type="PROSITE" id="PS50113"/>
    </source>
</evidence>
<feature type="domain" description="PAS" evidence="8">
    <location>
        <begin position="304"/>
        <end position="350"/>
    </location>
</feature>
<dbReference type="SUPFAM" id="SSF55785">
    <property type="entry name" value="PYP-like sensor domain (PAS domain)"/>
    <property type="match status" value="3"/>
</dbReference>
<gene>
    <name evidence="10" type="ORF">ACFQDI_02105</name>
</gene>
<evidence type="ECO:0000256" key="5">
    <source>
        <dbReference type="ARBA" id="ARBA00022777"/>
    </source>
</evidence>
<dbReference type="Gene3D" id="3.30.565.10">
    <property type="entry name" value="Histidine kinase-like ATPase, C-terminal domain"/>
    <property type="match status" value="1"/>
</dbReference>
<evidence type="ECO:0000313" key="11">
    <source>
        <dbReference type="Proteomes" id="UP001596052"/>
    </source>
</evidence>
<dbReference type="Gene3D" id="3.30.450.20">
    <property type="entry name" value="PAS domain"/>
    <property type="match status" value="3"/>
</dbReference>
<evidence type="ECO:0000256" key="3">
    <source>
        <dbReference type="ARBA" id="ARBA00022553"/>
    </source>
</evidence>
<dbReference type="PANTHER" id="PTHR43304:SF1">
    <property type="entry name" value="PAC DOMAIN-CONTAINING PROTEIN"/>
    <property type="match status" value="1"/>
</dbReference>
<feature type="domain" description="PAS" evidence="8">
    <location>
        <begin position="179"/>
        <end position="249"/>
    </location>
</feature>
<feature type="domain" description="PAC" evidence="9">
    <location>
        <begin position="249"/>
        <end position="303"/>
    </location>
</feature>
<keyword evidence="11" id="KW-1185">Reference proteome</keyword>
<dbReference type="InterPro" id="IPR000014">
    <property type="entry name" value="PAS"/>
</dbReference>
<dbReference type="SMART" id="SM00091">
    <property type="entry name" value="PAS"/>
    <property type="match status" value="3"/>
</dbReference>
<keyword evidence="3" id="KW-0597">Phosphoprotein</keyword>
<evidence type="ECO:0000313" key="10">
    <source>
        <dbReference type="EMBL" id="MFC5453635.1"/>
    </source>
</evidence>
<feature type="coiled-coil region" evidence="6">
    <location>
        <begin position="419"/>
        <end position="460"/>
    </location>
</feature>
<dbReference type="InterPro" id="IPR001610">
    <property type="entry name" value="PAC"/>
</dbReference>
<dbReference type="InterPro" id="IPR000700">
    <property type="entry name" value="PAS-assoc_C"/>
</dbReference>
<comment type="caution">
    <text evidence="10">The sequence shown here is derived from an EMBL/GenBank/DDBJ whole genome shotgun (WGS) entry which is preliminary data.</text>
</comment>
<organism evidence="10 11">
    <name type="scientific">Prosthecobacter fluviatilis</name>
    <dbReference type="NCBI Taxonomy" id="445931"/>
    <lineage>
        <taxon>Bacteria</taxon>
        <taxon>Pseudomonadati</taxon>
        <taxon>Verrucomicrobiota</taxon>
        <taxon>Verrucomicrobiia</taxon>
        <taxon>Verrucomicrobiales</taxon>
        <taxon>Verrucomicrobiaceae</taxon>
        <taxon>Prosthecobacter</taxon>
    </lineage>
</organism>
<dbReference type="NCBIfam" id="TIGR00229">
    <property type="entry name" value="sensory_box"/>
    <property type="match status" value="3"/>
</dbReference>
<keyword evidence="5" id="KW-0418">Kinase</keyword>
<dbReference type="CDD" id="cd16917">
    <property type="entry name" value="HATPase_UhpB-NarQ-NarX-like"/>
    <property type="match status" value="1"/>
</dbReference>
<dbReference type="InterPro" id="IPR013655">
    <property type="entry name" value="PAS_fold_3"/>
</dbReference>
<dbReference type="Pfam" id="PF08448">
    <property type="entry name" value="PAS_4"/>
    <property type="match status" value="2"/>
</dbReference>
<comment type="catalytic activity">
    <reaction evidence="1">
        <text>ATP + protein L-histidine = ADP + protein N-phospho-L-histidine.</text>
        <dbReference type="EC" id="2.7.13.3"/>
    </reaction>
</comment>
<feature type="domain" description="PAC" evidence="9">
    <location>
        <begin position="379"/>
        <end position="431"/>
    </location>
</feature>
<evidence type="ECO:0000256" key="6">
    <source>
        <dbReference type="SAM" id="Coils"/>
    </source>
</evidence>
<feature type="domain" description="PAC" evidence="9">
    <location>
        <begin position="126"/>
        <end position="178"/>
    </location>
</feature>
<dbReference type="CDD" id="cd00130">
    <property type="entry name" value="PAS"/>
    <property type="match status" value="3"/>
</dbReference>
<dbReference type="EC" id="2.7.13.3" evidence="2"/>
<sequence>MPRPTSRPSDSAGSTRVKKRNGIAGRGRKPVSGTLPAKDKRSHKAKEGALTTTDLRFRMLMDHAPVLVWVSDPRKKRTWFNRPWLDFTGRTAQQEIGDGWEEGVHPEDLERCLAICAASFDERMPFEMTYRLRRHDGEYRWLLDKGVPLQDPGRQFIGYIGSCVDITDRKAAEAAVRAKEMQLRMITDNTPVMLIQCSRDLRYTFVNRAYADMLGLEPEEIIGRPIIDVLGKKAFRIIRPKITRVLSGRRVEYEEVMPYPRSGRRTVHVIYVPDTNILGQTTGWLASINDITDRRQIEDELHRERVFLRQVIDATPSMIFVKDSQGRFLLGNAALAHSCSTTVEKLVGRTDADFHRTSDQIAHFKQIDQEVMSSGTTLRIPEEEITQADGQVRWFSTGKVPLFNDAGICDKVLGVATDITEQRQTQKELERRVAERTAELRAQMDERNRLENALLDISEQEQRRLGQDLHDGLCQSLSGLAFMARSLTKTLEAQALAGPAAEAARLADLIHQSVEQSRNIAKGLHPVVMDAEGLVSALHELAARSSGSISCRLRCEQMVPITDNDVALHLYRIAQEAVTNALKHSGARSITLSLRLRQGLLSLSVADDGCGLPEVIHAGDGMGLRLMKYRADVIGADFAIGKRKTHGTRMTCLLRMPAASHSQLSFLPNLHPQNER</sequence>
<dbReference type="SMART" id="SM00086">
    <property type="entry name" value="PAC"/>
    <property type="match status" value="3"/>
</dbReference>
<dbReference type="InterPro" id="IPR036890">
    <property type="entry name" value="HATPase_C_sf"/>
</dbReference>
<dbReference type="InterPro" id="IPR052162">
    <property type="entry name" value="Sensor_kinase/Photoreceptor"/>
</dbReference>
<dbReference type="RefSeq" id="WP_377162898.1">
    <property type="nucleotide sequence ID" value="NZ_JBHSMQ010000001.1"/>
</dbReference>
<feature type="compositionally biased region" description="Polar residues" evidence="7">
    <location>
        <begin position="1"/>
        <end position="14"/>
    </location>
</feature>
<proteinExistence type="predicted"/>
<dbReference type="InterPro" id="IPR013656">
    <property type="entry name" value="PAS_4"/>
</dbReference>
<dbReference type="Gene3D" id="1.20.5.1930">
    <property type="match status" value="1"/>
</dbReference>
<dbReference type="PROSITE" id="PS50113">
    <property type="entry name" value="PAC"/>
    <property type="match status" value="3"/>
</dbReference>
<name>A0ABW0KJZ9_9BACT</name>
<accession>A0ABW0KJZ9</accession>
<dbReference type="Pfam" id="PF08447">
    <property type="entry name" value="PAS_3"/>
    <property type="match status" value="1"/>
</dbReference>
<dbReference type="SMART" id="SM00387">
    <property type="entry name" value="HATPase_c"/>
    <property type="match status" value="1"/>
</dbReference>
<dbReference type="EMBL" id="JBHSMQ010000001">
    <property type="protein sequence ID" value="MFC5453635.1"/>
    <property type="molecule type" value="Genomic_DNA"/>
</dbReference>
<dbReference type="PROSITE" id="PS50112">
    <property type="entry name" value="PAS"/>
    <property type="match status" value="2"/>
</dbReference>
<evidence type="ECO:0000256" key="2">
    <source>
        <dbReference type="ARBA" id="ARBA00012438"/>
    </source>
</evidence>
<keyword evidence="6" id="KW-0175">Coiled coil</keyword>
<feature type="region of interest" description="Disordered" evidence="7">
    <location>
        <begin position="1"/>
        <end position="48"/>
    </location>
</feature>
<reference evidence="11" key="1">
    <citation type="journal article" date="2019" name="Int. J. Syst. Evol. Microbiol.">
        <title>The Global Catalogue of Microorganisms (GCM) 10K type strain sequencing project: providing services to taxonomists for standard genome sequencing and annotation.</title>
        <authorList>
            <consortium name="The Broad Institute Genomics Platform"/>
            <consortium name="The Broad Institute Genome Sequencing Center for Infectious Disease"/>
            <person name="Wu L."/>
            <person name="Ma J."/>
        </authorList>
    </citation>
    <scope>NUCLEOTIDE SEQUENCE [LARGE SCALE GENOMIC DNA]</scope>
    <source>
        <strain evidence="11">CGMCC 4.1469</strain>
    </source>
</reference>
<dbReference type="Pfam" id="PF02518">
    <property type="entry name" value="HATPase_c"/>
    <property type="match status" value="1"/>
</dbReference>
<dbReference type="InterPro" id="IPR011712">
    <property type="entry name" value="Sig_transdc_His_kin_sub3_dim/P"/>
</dbReference>
<evidence type="ECO:0000256" key="4">
    <source>
        <dbReference type="ARBA" id="ARBA00022679"/>
    </source>
</evidence>
<dbReference type="InterPro" id="IPR003594">
    <property type="entry name" value="HATPase_dom"/>
</dbReference>
<evidence type="ECO:0000259" key="8">
    <source>
        <dbReference type="PROSITE" id="PS50112"/>
    </source>
</evidence>
<dbReference type="InterPro" id="IPR035965">
    <property type="entry name" value="PAS-like_dom_sf"/>
</dbReference>
<evidence type="ECO:0000256" key="1">
    <source>
        <dbReference type="ARBA" id="ARBA00000085"/>
    </source>
</evidence>
<feature type="compositionally biased region" description="Basic residues" evidence="7">
    <location>
        <begin position="16"/>
        <end position="29"/>
    </location>
</feature>